<evidence type="ECO:0000259" key="4">
    <source>
        <dbReference type="Pfam" id="PF00501"/>
    </source>
</evidence>
<dbReference type="PANTHER" id="PTHR43439">
    <property type="entry name" value="PHENYLACETATE-COENZYME A LIGASE"/>
    <property type="match status" value="1"/>
</dbReference>
<organism evidence="5 6">
    <name type="scientific">Collybia nuda</name>
    <dbReference type="NCBI Taxonomy" id="64659"/>
    <lineage>
        <taxon>Eukaryota</taxon>
        <taxon>Fungi</taxon>
        <taxon>Dikarya</taxon>
        <taxon>Basidiomycota</taxon>
        <taxon>Agaricomycotina</taxon>
        <taxon>Agaricomycetes</taxon>
        <taxon>Agaricomycetidae</taxon>
        <taxon>Agaricales</taxon>
        <taxon>Tricholomatineae</taxon>
        <taxon>Clitocybaceae</taxon>
        <taxon>Collybia</taxon>
    </lineage>
</organism>
<keyword evidence="2" id="KW-0597">Phosphoprotein</keyword>
<name>A0A9P5Y5F5_9AGAR</name>
<reference evidence="5" key="1">
    <citation type="submission" date="2020-11" db="EMBL/GenBank/DDBJ databases">
        <authorList>
            <consortium name="DOE Joint Genome Institute"/>
            <person name="Ahrendt S."/>
            <person name="Riley R."/>
            <person name="Andreopoulos W."/>
            <person name="Labutti K."/>
            <person name="Pangilinan J."/>
            <person name="Ruiz-Duenas F.J."/>
            <person name="Barrasa J.M."/>
            <person name="Sanchez-Garcia M."/>
            <person name="Camarero S."/>
            <person name="Miyauchi S."/>
            <person name="Serrano A."/>
            <person name="Linde D."/>
            <person name="Babiker R."/>
            <person name="Drula E."/>
            <person name="Ayuso-Fernandez I."/>
            <person name="Pacheco R."/>
            <person name="Padilla G."/>
            <person name="Ferreira P."/>
            <person name="Barriuso J."/>
            <person name="Kellner H."/>
            <person name="Castanera R."/>
            <person name="Alfaro M."/>
            <person name="Ramirez L."/>
            <person name="Pisabarro A.G."/>
            <person name="Kuo A."/>
            <person name="Tritt A."/>
            <person name="Lipzen A."/>
            <person name="He G."/>
            <person name="Yan M."/>
            <person name="Ng V."/>
            <person name="Cullen D."/>
            <person name="Martin F."/>
            <person name="Rosso M.-N."/>
            <person name="Henrissat B."/>
            <person name="Hibbett D."/>
            <person name="Martinez A.T."/>
            <person name="Grigoriev I.V."/>
        </authorList>
    </citation>
    <scope>NUCLEOTIDE SEQUENCE</scope>
    <source>
        <strain evidence="5">CBS 247.69</strain>
    </source>
</reference>
<keyword evidence="1" id="KW-0596">Phosphopantetheine</keyword>
<dbReference type="Proteomes" id="UP000807353">
    <property type="component" value="Unassembled WGS sequence"/>
</dbReference>
<dbReference type="Pfam" id="PF23562">
    <property type="entry name" value="AMP-binding_C_3"/>
    <property type="match status" value="1"/>
</dbReference>
<dbReference type="SUPFAM" id="SSF56801">
    <property type="entry name" value="Acetyl-CoA synthetase-like"/>
    <property type="match status" value="1"/>
</dbReference>
<dbReference type="InterPro" id="IPR000873">
    <property type="entry name" value="AMP-dep_synth/lig_dom"/>
</dbReference>
<dbReference type="Gene3D" id="3.40.50.12780">
    <property type="entry name" value="N-terminal domain of ligase-like"/>
    <property type="match status" value="1"/>
</dbReference>
<accession>A0A9P5Y5F5</accession>
<dbReference type="InterPro" id="IPR042099">
    <property type="entry name" value="ANL_N_sf"/>
</dbReference>
<feature type="domain" description="AMP-dependent synthetase/ligase" evidence="4">
    <location>
        <begin position="104"/>
        <end position="351"/>
    </location>
</feature>
<gene>
    <name evidence="5" type="ORF">BDZ94DRAFT_802744</name>
</gene>
<sequence length="556" mass="61409">MIHIHSPVIEDTPSMAPEKLDSQRDTSRNIVSIVSEALRRAPEFPAFRPKHDTELQWDLVSSKQAAKHIAVAADHWSKSLSNEPGSVIGIWLTGKKYSDGINTLGLISAGYVPQLFSVVFSSHEVVWDLLVKSEASALVFDDTFAEVVSKYQILALPALTFTALEATTVGELYVAPVSYGDTAMIVHSSGTTSGMPKLIPCTHGWVKSFFVNTFGHLLRNSRGGSGPNAINTLGSLAHVGSFCLLCAAFYHGLCTVQTSSMGMSTDELVVMIKQFGVNRLVLYAPFLARHIRSARDNPEIIGLLQTCRQIIHTGVTLGADEENWAYDNGLQIMSIYGASETAELMMTRCGNAKGDRYLRMIPDTSAEMIPSTDIHDAGNGGRRFLEIVVRSGYMDSPHPSLISPDGFYHTGDLFEEVEPELYLFRGRGGDWVKSLGGFCDAKSIEDNVRSCCADIIHEAVVVGSNRPAPCLFLEIREDIPFDTAIEKERIVQTVIQRMAPFNQRLFPYERIDESIRIHMLAMNSLPRTKEKGNIRRNETEATYSSVLDTIFADHQV</sequence>
<dbReference type="EMBL" id="MU150281">
    <property type="protein sequence ID" value="KAF9461626.1"/>
    <property type="molecule type" value="Genomic_DNA"/>
</dbReference>
<dbReference type="PANTHER" id="PTHR43439:SF2">
    <property type="entry name" value="ENZYME, PUTATIVE (JCVI)-RELATED"/>
    <property type="match status" value="1"/>
</dbReference>
<proteinExistence type="predicted"/>
<evidence type="ECO:0000313" key="6">
    <source>
        <dbReference type="Proteomes" id="UP000807353"/>
    </source>
</evidence>
<evidence type="ECO:0000256" key="3">
    <source>
        <dbReference type="SAM" id="MobiDB-lite"/>
    </source>
</evidence>
<comment type="caution">
    <text evidence="5">The sequence shown here is derived from an EMBL/GenBank/DDBJ whole genome shotgun (WGS) entry which is preliminary data.</text>
</comment>
<evidence type="ECO:0000256" key="2">
    <source>
        <dbReference type="ARBA" id="ARBA00022553"/>
    </source>
</evidence>
<dbReference type="AlphaFoldDB" id="A0A9P5Y5F5"/>
<evidence type="ECO:0000313" key="5">
    <source>
        <dbReference type="EMBL" id="KAF9461626.1"/>
    </source>
</evidence>
<keyword evidence="6" id="KW-1185">Reference proteome</keyword>
<feature type="region of interest" description="Disordered" evidence="3">
    <location>
        <begin position="1"/>
        <end position="24"/>
    </location>
</feature>
<dbReference type="OrthoDB" id="429813at2759"/>
<dbReference type="InterPro" id="IPR051414">
    <property type="entry name" value="Adenylate-forming_Reductase"/>
</dbReference>
<dbReference type="Pfam" id="PF00501">
    <property type="entry name" value="AMP-binding"/>
    <property type="match status" value="1"/>
</dbReference>
<evidence type="ECO:0000256" key="1">
    <source>
        <dbReference type="ARBA" id="ARBA00022450"/>
    </source>
</evidence>
<protein>
    <submittedName>
        <fullName evidence="5">Acetyl-CoA synthetase-like protein</fullName>
    </submittedName>
</protein>